<dbReference type="InterPro" id="IPR013762">
    <property type="entry name" value="Integrase-like_cat_sf"/>
</dbReference>
<evidence type="ECO:0000256" key="8">
    <source>
        <dbReference type="ARBA" id="ARBA00023306"/>
    </source>
</evidence>
<evidence type="ECO:0000256" key="3">
    <source>
        <dbReference type="ARBA" id="ARBA00022618"/>
    </source>
</evidence>
<accession>A0A420WYA0</accession>
<evidence type="ECO:0000256" key="5">
    <source>
        <dbReference type="ARBA" id="ARBA00022908"/>
    </source>
</evidence>
<keyword evidence="7" id="KW-0233">DNA recombination</keyword>
<evidence type="ECO:0000259" key="11">
    <source>
        <dbReference type="PROSITE" id="PS51900"/>
    </source>
</evidence>
<dbReference type="InterPro" id="IPR010998">
    <property type="entry name" value="Integrase_recombinase_N"/>
</dbReference>
<dbReference type="Gene3D" id="1.10.443.10">
    <property type="entry name" value="Intergrase catalytic core"/>
    <property type="match status" value="1"/>
</dbReference>
<keyword evidence="3" id="KW-0132">Cell division</keyword>
<proteinExistence type="predicted"/>
<evidence type="ECO:0000259" key="10">
    <source>
        <dbReference type="PROSITE" id="PS51898"/>
    </source>
</evidence>
<dbReference type="EMBL" id="RBIN01000003">
    <property type="protein sequence ID" value="RKR06204.1"/>
    <property type="molecule type" value="Genomic_DNA"/>
</dbReference>
<comment type="subcellular location">
    <subcellularLocation>
        <location evidence="1">Cytoplasm</location>
    </subcellularLocation>
</comment>
<reference evidence="12 13" key="1">
    <citation type="submission" date="2018-10" db="EMBL/GenBank/DDBJ databases">
        <title>Genomic Encyclopedia of Type Strains, Phase IV (KMG-IV): sequencing the most valuable type-strain genomes for metagenomic binning, comparative biology and taxonomic classification.</title>
        <authorList>
            <person name="Goeker M."/>
        </authorList>
    </citation>
    <scope>NUCLEOTIDE SEQUENCE [LARGE SCALE GENOMIC DNA]</scope>
    <source>
        <strain evidence="12 13">DSM 23229</strain>
    </source>
</reference>
<dbReference type="PANTHER" id="PTHR30349">
    <property type="entry name" value="PHAGE INTEGRASE-RELATED"/>
    <property type="match status" value="1"/>
</dbReference>
<dbReference type="OrthoDB" id="8610787at2"/>
<sequence length="401" mass="46459">MTRDTETVLVTLTEALERQPSEAASPPGNALIAAGSDAEAVAQWLGEYRHSPQTFRHYRKESERLLLWLASRGRHLHELRRDELDDFEAFLADPQPRERWVGPPRPRQSPAWRPFRQPLSAASRRQALVILQGMMAWLVEAGWLTHNPFRLMRNKRQRMDNRHGRVERYLERPLWQWLWQHLSTVVAEQTMRQRFEQARLRFTFAFAYLLGPRISEMARARMNDFFCREGQWWWQVTGKGARTSRVPVTPALVRELTEWRSALGLSGTPQPGEDTPLIRALNGRRGITDNQLYRLIRGAFSQAARALESDADSGLPAAGRQRMAEQLRQATPHWLRHTAITHQAQQGVELRYLASTARHARLETTARYLHEEDLEWHAQMQRHTLSSKVPNTADEPDDGTL</sequence>
<dbReference type="GO" id="GO:0003677">
    <property type="term" value="F:DNA binding"/>
    <property type="evidence" value="ECO:0007669"/>
    <property type="project" value="UniProtKB-UniRule"/>
</dbReference>
<keyword evidence="13" id="KW-1185">Reference proteome</keyword>
<keyword evidence="4" id="KW-0159">Chromosome partition</keyword>
<dbReference type="Gene3D" id="1.10.150.130">
    <property type="match status" value="1"/>
</dbReference>
<evidence type="ECO:0000256" key="4">
    <source>
        <dbReference type="ARBA" id="ARBA00022829"/>
    </source>
</evidence>
<organism evidence="12 13">
    <name type="scientific">Kushneria sinocarnis</name>
    <dbReference type="NCBI Taxonomy" id="595502"/>
    <lineage>
        <taxon>Bacteria</taxon>
        <taxon>Pseudomonadati</taxon>
        <taxon>Pseudomonadota</taxon>
        <taxon>Gammaproteobacteria</taxon>
        <taxon>Oceanospirillales</taxon>
        <taxon>Halomonadaceae</taxon>
        <taxon>Kushneria</taxon>
    </lineage>
</organism>
<dbReference type="InterPro" id="IPR011010">
    <property type="entry name" value="DNA_brk_join_enz"/>
</dbReference>
<dbReference type="PROSITE" id="PS51900">
    <property type="entry name" value="CB"/>
    <property type="match status" value="1"/>
</dbReference>
<evidence type="ECO:0000313" key="13">
    <source>
        <dbReference type="Proteomes" id="UP000281975"/>
    </source>
</evidence>
<protein>
    <submittedName>
        <fullName evidence="12">Site-specific recombinase XerD</fullName>
    </submittedName>
</protein>
<evidence type="ECO:0000256" key="2">
    <source>
        <dbReference type="ARBA" id="ARBA00022490"/>
    </source>
</evidence>
<gene>
    <name evidence="12" type="ORF">C7446_1141</name>
</gene>
<dbReference type="Pfam" id="PF00589">
    <property type="entry name" value="Phage_integrase"/>
    <property type="match status" value="1"/>
</dbReference>
<dbReference type="InterPro" id="IPR044068">
    <property type="entry name" value="CB"/>
</dbReference>
<evidence type="ECO:0000256" key="7">
    <source>
        <dbReference type="ARBA" id="ARBA00023172"/>
    </source>
</evidence>
<feature type="domain" description="Tyr recombinase" evidence="10">
    <location>
        <begin position="181"/>
        <end position="381"/>
    </location>
</feature>
<keyword evidence="5" id="KW-0229">DNA integration</keyword>
<dbReference type="GO" id="GO:0015074">
    <property type="term" value="P:DNA integration"/>
    <property type="evidence" value="ECO:0007669"/>
    <property type="project" value="UniProtKB-KW"/>
</dbReference>
<dbReference type="GO" id="GO:0051301">
    <property type="term" value="P:cell division"/>
    <property type="evidence" value="ECO:0007669"/>
    <property type="project" value="UniProtKB-KW"/>
</dbReference>
<dbReference type="Proteomes" id="UP000281975">
    <property type="component" value="Unassembled WGS sequence"/>
</dbReference>
<evidence type="ECO:0000256" key="6">
    <source>
        <dbReference type="ARBA" id="ARBA00023125"/>
    </source>
</evidence>
<dbReference type="InterPro" id="IPR002104">
    <property type="entry name" value="Integrase_catalytic"/>
</dbReference>
<dbReference type="RefSeq" id="WP_121172133.1">
    <property type="nucleotide sequence ID" value="NZ_RBIN01000003.1"/>
</dbReference>
<dbReference type="InterPro" id="IPR050090">
    <property type="entry name" value="Tyrosine_recombinase_XerCD"/>
</dbReference>
<keyword evidence="6 9" id="KW-0238">DNA-binding</keyword>
<dbReference type="GO" id="GO:0005737">
    <property type="term" value="C:cytoplasm"/>
    <property type="evidence" value="ECO:0007669"/>
    <property type="project" value="UniProtKB-SubCell"/>
</dbReference>
<dbReference type="SUPFAM" id="SSF56349">
    <property type="entry name" value="DNA breaking-rejoining enzymes"/>
    <property type="match status" value="1"/>
</dbReference>
<evidence type="ECO:0000256" key="9">
    <source>
        <dbReference type="PROSITE-ProRule" id="PRU01248"/>
    </source>
</evidence>
<keyword evidence="8" id="KW-0131">Cell cycle</keyword>
<feature type="domain" description="Core-binding (CB)" evidence="11">
    <location>
        <begin position="35"/>
        <end position="139"/>
    </location>
</feature>
<dbReference type="GO" id="GO:0006310">
    <property type="term" value="P:DNA recombination"/>
    <property type="evidence" value="ECO:0007669"/>
    <property type="project" value="UniProtKB-KW"/>
</dbReference>
<keyword evidence="2" id="KW-0963">Cytoplasm</keyword>
<dbReference type="PROSITE" id="PS51898">
    <property type="entry name" value="TYR_RECOMBINASE"/>
    <property type="match status" value="1"/>
</dbReference>
<dbReference type="AlphaFoldDB" id="A0A420WYA0"/>
<dbReference type="CDD" id="cd00397">
    <property type="entry name" value="DNA_BRE_C"/>
    <property type="match status" value="1"/>
</dbReference>
<evidence type="ECO:0000256" key="1">
    <source>
        <dbReference type="ARBA" id="ARBA00004496"/>
    </source>
</evidence>
<name>A0A420WYA0_9GAMM</name>
<dbReference type="GO" id="GO:0007059">
    <property type="term" value="P:chromosome segregation"/>
    <property type="evidence" value="ECO:0007669"/>
    <property type="project" value="UniProtKB-KW"/>
</dbReference>
<comment type="caution">
    <text evidence="12">The sequence shown here is derived from an EMBL/GenBank/DDBJ whole genome shotgun (WGS) entry which is preliminary data.</text>
</comment>
<dbReference type="PANTHER" id="PTHR30349:SF77">
    <property type="entry name" value="TYROSINE RECOMBINASE XERC"/>
    <property type="match status" value="1"/>
</dbReference>
<evidence type="ECO:0000313" key="12">
    <source>
        <dbReference type="EMBL" id="RKR06204.1"/>
    </source>
</evidence>